<organism evidence="3 4">
    <name type="scientific">Candidatus Nitrospira nitrificans</name>
    <dbReference type="NCBI Taxonomy" id="1742973"/>
    <lineage>
        <taxon>Bacteria</taxon>
        <taxon>Pseudomonadati</taxon>
        <taxon>Nitrospirota</taxon>
        <taxon>Nitrospiria</taxon>
        <taxon>Nitrospirales</taxon>
        <taxon>Nitrospiraceae</taxon>
        <taxon>Nitrospira</taxon>
    </lineage>
</organism>
<evidence type="ECO:0000256" key="1">
    <source>
        <dbReference type="ARBA" id="ARBA00007689"/>
    </source>
</evidence>
<dbReference type="AlphaFoldDB" id="A0A0S4LP66"/>
<dbReference type="OrthoDB" id="9807535at2"/>
<dbReference type="SUPFAM" id="SSF54909">
    <property type="entry name" value="Dimeric alpha+beta barrel"/>
    <property type="match status" value="1"/>
</dbReference>
<dbReference type="InterPro" id="IPR011008">
    <property type="entry name" value="Dimeric_a/b-barrel"/>
</dbReference>
<dbReference type="PANTHER" id="PTHR35174">
    <property type="entry name" value="BLL7171 PROTEIN-RELATED"/>
    <property type="match status" value="1"/>
</dbReference>
<dbReference type="Pfam" id="PF03795">
    <property type="entry name" value="YCII"/>
    <property type="match status" value="1"/>
</dbReference>
<evidence type="ECO:0000313" key="3">
    <source>
        <dbReference type="EMBL" id="CUS38729.1"/>
    </source>
</evidence>
<accession>A0A0S4LP66</accession>
<dbReference type="PANTHER" id="PTHR35174:SF3">
    <property type="entry name" value="BLL7171 PROTEIN"/>
    <property type="match status" value="1"/>
</dbReference>
<proteinExistence type="inferred from homology"/>
<dbReference type="EMBL" id="CZPZ01000032">
    <property type="protein sequence ID" value="CUS38729.1"/>
    <property type="molecule type" value="Genomic_DNA"/>
</dbReference>
<evidence type="ECO:0000313" key="4">
    <source>
        <dbReference type="Proteomes" id="UP000198736"/>
    </source>
</evidence>
<comment type="similarity">
    <text evidence="1">Belongs to the YciI family.</text>
</comment>
<name>A0A0S4LP66_9BACT</name>
<sequence length="125" mass="13963">MKYLLLVHHNEDMFNKIPETERKDMLAESIRLCHQLDGKGQYVHASPLRSEATGIVVRVRNGKATVTDGPFAETKEQLAGYFLIEAQDQDDAVRIAKLVPGARIGTVEVRPLREITGLPGEEKQP</sequence>
<gene>
    <name evidence="3" type="ORF">COMA2_50240</name>
</gene>
<reference evidence="4" key="1">
    <citation type="submission" date="2015-10" db="EMBL/GenBank/DDBJ databases">
        <authorList>
            <person name="Luecker S."/>
            <person name="Luecker S."/>
        </authorList>
    </citation>
    <scope>NUCLEOTIDE SEQUENCE [LARGE SCALE GENOMIC DNA]</scope>
</reference>
<feature type="domain" description="YCII-related" evidence="2">
    <location>
        <begin position="1"/>
        <end position="115"/>
    </location>
</feature>
<evidence type="ECO:0000259" key="2">
    <source>
        <dbReference type="Pfam" id="PF03795"/>
    </source>
</evidence>
<dbReference type="Proteomes" id="UP000198736">
    <property type="component" value="Unassembled WGS sequence"/>
</dbReference>
<protein>
    <recommendedName>
        <fullName evidence="2">YCII-related domain-containing protein</fullName>
    </recommendedName>
</protein>
<keyword evidence="4" id="KW-1185">Reference proteome</keyword>
<dbReference type="InterPro" id="IPR005545">
    <property type="entry name" value="YCII"/>
</dbReference>
<dbReference type="RefSeq" id="WP_090900787.1">
    <property type="nucleotide sequence ID" value="NZ_CZPZ01000032.1"/>
</dbReference>
<dbReference type="STRING" id="1742973.COMA2_50240"/>
<dbReference type="Gene3D" id="3.30.70.1060">
    <property type="entry name" value="Dimeric alpha+beta barrel"/>
    <property type="match status" value="1"/>
</dbReference>